<dbReference type="GO" id="GO:0055085">
    <property type="term" value="P:transmembrane transport"/>
    <property type="evidence" value="ECO:0007669"/>
    <property type="project" value="TreeGrafter"/>
</dbReference>
<dbReference type="EMBL" id="VLKZ01000006">
    <property type="protein sequence ID" value="TWI55918.1"/>
    <property type="molecule type" value="Genomic_DNA"/>
</dbReference>
<evidence type="ECO:0000256" key="5">
    <source>
        <dbReference type="ARBA" id="ARBA00023136"/>
    </source>
</evidence>
<feature type="transmembrane region" description="Helical" evidence="6">
    <location>
        <begin position="324"/>
        <end position="352"/>
    </location>
</feature>
<comment type="similarity">
    <text evidence="2">Belongs to the autoinducer-2 exporter (AI-2E) (TC 2.A.86) family.</text>
</comment>
<dbReference type="AlphaFoldDB" id="A0A562QGP3"/>
<evidence type="ECO:0000256" key="2">
    <source>
        <dbReference type="ARBA" id="ARBA00009773"/>
    </source>
</evidence>
<gene>
    <name evidence="7" type="ORF">IQ10_02481</name>
</gene>
<feature type="transmembrane region" description="Helical" evidence="6">
    <location>
        <begin position="9"/>
        <end position="27"/>
    </location>
</feature>
<evidence type="ECO:0000256" key="6">
    <source>
        <dbReference type="SAM" id="Phobius"/>
    </source>
</evidence>
<dbReference type="RefSeq" id="WP_144450767.1">
    <property type="nucleotide sequence ID" value="NZ_VLKZ01000006.1"/>
</dbReference>
<dbReference type="InterPro" id="IPR002549">
    <property type="entry name" value="AI-2E-like"/>
</dbReference>
<proteinExistence type="inferred from homology"/>
<dbReference type="NCBIfam" id="TIGR02872">
    <property type="entry name" value="spore_ytvI"/>
    <property type="match status" value="1"/>
</dbReference>
<dbReference type="InterPro" id="IPR014227">
    <property type="entry name" value="YtvI-like"/>
</dbReference>
<feature type="transmembrane region" description="Helical" evidence="6">
    <location>
        <begin position="224"/>
        <end position="249"/>
    </location>
</feature>
<comment type="caution">
    <text evidence="7">The sequence shown here is derived from an EMBL/GenBank/DDBJ whole genome shotgun (WGS) entry which is preliminary data.</text>
</comment>
<dbReference type="Pfam" id="PF01594">
    <property type="entry name" value="AI-2E_transport"/>
    <property type="match status" value="1"/>
</dbReference>
<feature type="transmembrane region" description="Helical" evidence="6">
    <location>
        <begin position="33"/>
        <end position="54"/>
    </location>
</feature>
<evidence type="ECO:0000256" key="1">
    <source>
        <dbReference type="ARBA" id="ARBA00004141"/>
    </source>
</evidence>
<sequence length="373" mass="41022">MFNNKLLQVIVRILIVSLIVVLGWFVFYHFVALTYPFLIAAVFAFLINPIVTFFERKGKLPRPLAVFSGILFLFGMVGGILTLIIFKVIDGFQYLSQLVPRQIERISISIQSYVNEQLFPLWNQGIGLIDNLDESQRSAIEDGIQQVGGQLASLLGRIGQAVANGLSSFVGALPITLTILVFIVLGLYFISKDWNKFRMQAKKKLPNHITLRIVNILIDLKSKVIGFLTAQLILISLTAGMNFIGLLILGVEQPLTIALIIGLVDLMPYLGTGIILIPWAIYSLVIGDLFLGFGLLILYGLTVLQRQLAEPKVLSSNLGLNPLATLISLFAGLQLFGVLGLVIGPVVLVILISLHQANVLEGIWRYIKGEATS</sequence>
<dbReference type="PANTHER" id="PTHR21716:SF68">
    <property type="entry name" value="TRANSPORT PROTEIN YTVI-RELATED"/>
    <property type="match status" value="1"/>
</dbReference>
<keyword evidence="5 6" id="KW-0472">Membrane</keyword>
<name>A0A562QGP3_9BACI</name>
<organism evidence="7 8">
    <name type="scientific">Halalkalibacter nanhaiisediminis</name>
    <dbReference type="NCBI Taxonomy" id="688079"/>
    <lineage>
        <taxon>Bacteria</taxon>
        <taxon>Bacillati</taxon>
        <taxon>Bacillota</taxon>
        <taxon>Bacilli</taxon>
        <taxon>Bacillales</taxon>
        <taxon>Bacillaceae</taxon>
        <taxon>Halalkalibacter</taxon>
    </lineage>
</organism>
<feature type="transmembrane region" description="Helical" evidence="6">
    <location>
        <begin position="255"/>
        <end position="277"/>
    </location>
</feature>
<feature type="transmembrane region" description="Helical" evidence="6">
    <location>
        <begin position="284"/>
        <end position="304"/>
    </location>
</feature>
<evidence type="ECO:0000256" key="3">
    <source>
        <dbReference type="ARBA" id="ARBA00022692"/>
    </source>
</evidence>
<feature type="transmembrane region" description="Helical" evidence="6">
    <location>
        <begin position="169"/>
        <end position="190"/>
    </location>
</feature>
<accession>A0A562QGP3</accession>
<dbReference type="GO" id="GO:0016020">
    <property type="term" value="C:membrane"/>
    <property type="evidence" value="ECO:0007669"/>
    <property type="project" value="UniProtKB-SubCell"/>
</dbReference>
<evidence type="ECO:0000313" key="8">
    <source>
        <dbReference type="Proteomes" id="UP000315711"/>
    </source>
</evidence>
<evidence type="ECO:0000256" key="4">
    <source>
        <dbReference type="ARBA" id="ARBA00022989"/>
    </source>
</evidence>
<dbReference type="PANTHER" id="PTHR21716">
    <property type="entry name" value="TRANSMEMBRANE PROTEIN"/>
    <property type="match status" value="1"/>
</dbReference>
<keyword evidence="3 6" id="KW-0812">Transmembrane</keyword>
<protein>
    <submittedName>
        <fullName evidence="7">Sporulation integral membrane protein YtvI</fullName>
    </submittedName>
</protein>
<keyword evidence="4 6" id="KW-1133">Transmembrane helix</keyword>
<feature type="transmembrane region" description="Helical" evidence="6">
    <location>
        <begin position="66"/>
        <end position="89"/>
    </location>
</feature>
<keyword evidence="8" id="KW-1185">Reference proteome</keyword>
<dbReference type="OrthoDB" id="9774361at2"/>
<reference evidence="7 8" key="1">
    <citation type="journal article" date="2015" name="Stand. Genomic Sci.">
        <title>Genomic Encyclopedia of Bacterial and Archaeal Type Strains, Phase III: the genomes of soil and plant-associated and newly described type strains.</title>
        <authorList>
            <person name="Whitman W.B."/>
            <person name="Woyke T."/>
            <person name="Klenk H.P."/>
            <person name="Zhou Y."/>
            <person name="Lilburn T.G."/>
            <person name="Beck B.J."/>
            <person name="De Vos P."/>
            <person name="Vandamme P."/>
            <person name="Eisen J.A."/>
            <person name="Garrity G."/>
            <person name="Hugenholtz P."/>
            <person name="Kyrpides N.C."/>
        </authorList>
    </citation>
    <scope>NUCLEOTIDE SEQUENCE [LARGE SCALE GENOMIC DNA]</scope>
    <source>
        <strain evidence="7 8">CGMCC 1.10116</strain>
    </source>
</reference>
<comment type="subcellular location">
    <subcellularLocation>
        <location evidence="1">Membrane</location>
        <topology evidence="1">Multi-pass membrane protein</topology>
    </subcellularLocation>
</comment>
<evidence type="ECO:0000313" key="7">
    <source>
        <dbReference type="EMBL" id="TWI55918.1"/>
    </source>
</evidence>
<dbReference type="Proteomes" id="UP000315711">
    <property type="component" value="Unassembled WGS sequence"/>
</dbReference>